<sequence>MKFSTIFNTLLTGIFAMLIISCDPLEDAYDEIDQIAEENGVDAGVTIEYTMVDADYATVANSLRANATASDSTLANFIEDNNVLTADVDASTQLSAIVNEEFPQFQKGAAVQVTYNLLESTLEELGATNSEYLENNYTLSSEDYASVSSQAGSAGFFDRNIDVSNELPVILNDQVRDAQEGDIYSVTYEFVDIAYSELSGETIYNEGFATTLNGYESISLVGDQEWAWGTFGEDTYARISGFSGGAVPNQDWLVSPEIDLSGEDGDITLLLSQILNFQGAAEFGQELDILFTTDYTGDVATTEWVSVGANLSSYPSGDNYDLHESEVALPNAQGNTIRLAFYYESTTDFAALWEVVNIRLDVGAAPETSEINELYEFTGTSWSAINEGAYYLNSDDYDSFGEQSGQPGAFDNFSSSVSPDDYLPRFLEYLMPYAQEGDEFVVVYDYFSGSTSARATTYVYTNGTWNSISFEDVQIEKTDQFKNTGNGFVFDPSVEIFMSSADYQIIVDEVAKTRPELLNSFETAEDYYGADAFFENFDIRVDSRDPELQPEYAGLSKSEAEALIQERLLEGLDVFLTTKYADAQPVPGIQVLYTVNYATYDGNDGTDSQTFELVGVGEFELIESN</sequence>
<evidence type="ECO:0000313" key="2">
    <source>
        <dbReference type="Proteomes" id="UP000642920"/>
    </source>
</evidence>
<name>A0A937DID2_9BACT</name>
<keyword evidence="2" id="KW-1185">Reference proteome</keyword>
<gene>
    <name evidence="1" type="ORF">JKP34_16535</name>
</gene>
<protein>
    <submittedName>
        <fullName evidence="1">Choice-of-anchor J domain-containing protein</fullName>
    </submittedName>
</protein>
<dbReference type="EMBL" id="JAERQG010000004">
    <property type="protein sequence ID" value="MBL0766878.1"/>
    <property type="molecule type" value="Genomic_DNA"/>
</dbReference>
<organism evidence="1 2">
    <name type="scientific">Marivirga atlantica</name>
    <dbReference type="NCBI Taxonomy" id="1548457"/>
    <lineage>
        <taxon>Bacteria</taxon>
        <taxon>Pseudomonadati</taxon>
        <taxon>Bacteroidota</taxon>
        <taxon>Cytophagia</taxon>
        <taxon>Cytophagales</taxon>
        <taxon>Marivirgaceae</taxon>
        <taxon>Marivirga</taxon>
    </lineage>
</organism>
<reference evidence="1" key="1">
    <citation type="submission" date="2021-01" db="EMBL/GenBank/DDBJ databases">
        <title>Marivirga sp. nov., isolated from intertidal surface sediments.</title>
        <authorList>
            <person name="Zhang M."/>
        </authorList>
    </citation>
    <scope>NUCLEOTIDE SEQUENCE</scope>
    <source>
        <strain evidence="1">SM1354</strain>
    </source>
</reference>
<dbReference type="NCBIfam" id="NF038128">
    <property type="entry name" value="choice_anch_J"/>
    <property type="match status" value="1"/>
</dbReference>
<dbReference type="PROSITE" id="PS51257">
    <property type="entry name" value="PROKAR_LIPOPROTEIN"/>
    <property type="match status" value="1"/>
</dbReference>
<comment type="caution">
    <text evidence="1">The sequence shown here is derived from an EMBL/GenBank/DDBJ whole genome shotgun (WGS) entry which is preliminary data.</text>
</comment>
<dbReference type="AlphaFoldDB" id="A0A937DID2"/>
<evidence type="ECO:0000313" key="1">
    <source>
        <dbReference type="EMBL" id="MBL0766878.1"/>
    </source>
</evidence>
<proteinExistence type="predicted"/>
<dbReference type="Proteomes" id="UP000642920">
    <property type="component" value="Unassembled WGS sequence"/>
</dbReference>
<accession>A0A937DID2</accession>
<dbReference type="Gene3D" id="2.60.120.200">
    <property type="match status" value="1"/>
</dbReference>
<dbReference type="RefSeq" id="WP_201923891.1">
    <property type="nucleotide sequence ID" value="NZ_JAERQG010000004.1"/>
</dbReference>